<comment type="function">
    <text evidence="1">Part of the ABC transporter complex PstSACB involved in phosphate import.</text>
</comment>
<evidence type="ECO:0000256" key="6">
    <source>
        <dbReference type="PIRNR" id="PIRNR002756"/>
    </source>
</evidence>
<evidence type="ECO:0000256" key="7">
    <source>
        <dbReference type="SAM" id="SignalP"/>
    </source>
</evidence>
<evidence type="ECO:0000256" key="4">
    <source>
        <dbReference type="ARBA" id="ARBA00022448"/>
    </source>
</evidence>
<feature type="signal peptide" evidence="7">
    <location>
        <begin position="1"/>
        <end position="22"/>
    </location>
</feature>
<feature type="chain" id="PRO_5045856747" description="Phosphate-binding protein" evidence="7">
    <location>
        <begin position="23"/>
        <end position="355"/>
    </location>
</feature>
<dbReference type="InterPro" id="IPR005673">
    <property type="entry name" value="ABC_phos-bd_PstS"/>
</dbReference>
<keyword evidence="4 6" id="KW-0813">Transport</keyword>
<dbReference type="Gene3D" id="3.40.190.10">
    <property type="entry name" value="Periplasmic binding protein-like II"/>
    <property type="match status" value="2"/>
</dbReference>
<reference evidence="9 10" key="1">
    <citation type="submission" date="2017-05" db="EMBL/GenBank/DDBJ databases">
        <authorList>
            <person name="Varghese N."/>
            <person name="Submissions S."/>
        </authorList>
    </citation>
    <scope>NUCLEOTIDE SEQUENCE [LARGE SCALE GENOMIC DNA]</scope>
    <source>
        <strain evidence="9 10">DSM 15522</strain>
    </source>
</reference>
<dbReference type="Pfam" id="PF12849">
    <property type="entry name" value="PBP_like_2"/>
    <property type="match status" value="1"/>
</dbReference>
<accession>A0ABY1NGG6</accession>
<comment type="caution">
    <text evidence="9">The sequence shown here is derived from an EMBL/GenBank/DDBJ whole genome shotgun (WGS) entry which is preliminary data.</text>
</comment>
<evidence type="ECO:0000256" key="3">
    <source>
        <dbReference type="ARBA" id="ARBA00011529"/>
    </source>
</evidence>
<sequence>MKRKLAVAATLPAVLLLAGCFGGNGNSQKTSSAGGNRKSTTVINGAGATFPYPVYVNWAKEYYRATGIKVNYQGIGSGGGIRQVTERTVDFGGSDKMLSPQELDKRRLYQFPAVIGSIVVVYNLPGIGDTELKLSNKSVCDLFMGKIKYWDNPEIKNDNPGIKLPHQRVTVIHRAEGSGTTWNFTYWLSAICPAWKEKVGYGKVVDWPTGIGAKGNAGVTNYVKQTPGAIGYVEYAYKLQNHLTAAQLQSKDGDFVKPTMKNFKAAASHARWSMKSHFYLKGNLILQPGSNSWPLTAATMILLPREKKERNKLVIDFFDWSFKNGDAIATKLGYVPLPEDLKQKIRTYWKEVVLK</sequence>
<dbReference type="PROSITE" id="PS51257">
    <property type="entry name" value="PROKAR_LIPOPROTEIN"/>
    <property type="match status" value="1"/>
</dbReference>
<evidence type="ECO:0000313" key="10">
    <source>
        <dbReference type="Proteomes" id="UP001157911"/>
    </source>
</evidence>
<dbReference type="NCBIfam" id="NF008171">
    <property type="entry name" value="PRK10918.1"/>
    <property type="match status" value="1"/>
</dbReference>
<organism evidence="9 10">
    <name type="scientific">Desulfurobacterium pacificum</name>
    <dbReference type="NCBI Taxonomy" id="240166"/>
    <lineage>
        <taxon>Bacteria</taxon>
        <taxon>Pseudomonadati</taxon>
        <taxon>Aquificota</taxon>
        <taxon>Aquificia</taxon>
        <taxon>Desulfurobacteriales</taxon>
        <taxon>Desulfurobacteriaceae</taxon>
        <taxon>Desulfurobacterium</taxon>
    </lineage>
</organism>
<feature type="domain" description="PBP" evidence="8">
    <location>
        <begin position="38"/>
        <end position="322"/>
    </location>
</feature>
<comment type="similarity">
    <text evidence="2 6">Belongs to the PstS family.</text>
</comment>
<evidence type="ECO:0000313" key="9">
    <source>
        <dbReference type="EMBL" id="SMP09179.1"/>
    </source>
</evidence>
<evidence type="ECO:0000256" key="1">
    <source>
        <dbReference type="ARBA" id="ARBA00002841"/>
    </source>
</evidence>
<gene>
    <name evidence="9" type="ORF">SAMN06265339_0702</name>
</gene>
<keyword evidence="5 6" id="KW-0592">Phosphate transport</keyword>
<dbReference type="Proteomes" id="UP001157911">
    <property type="component" value="Unassembled WGS sequence"/>
</dbReference>
<dbReference type="InterPro" id="IPR050962">
    <property type="entry name" value="Phosphate-bind_PstS"/>
</dbReference>
<dbReference type="PIRSF" id="PIRSF002756">
    <property type="entry name" value="PstS"/>
    <property type="match status" value="1"/>
</dbReference>
<dbReference type="NCBIfam" id="TIGR00975">
    <property type="entry name" value="3a0107s03"/>
    <property type="match status" value="1"/>
</dbReference>
<proteinExistence type="inferred from homology"/>
<evidence type="ECO:0000256" key="5">
    <source>
        <dbReference type="ARBA" id="ARBA00022592"/>
    </source>
</evidence>
<comment type="subunit">
    <text evidence="3">The complex is composed of two ATP-binding proteins (PstB), two transmembrane proteins (PstC and PstA) and a solute-binding protein (PstS).</text>
</comment>
<dbReference type="PANTHER" id="PTHR42996:SF1">
    <property type="entry name" value="PHOSPHATE-BINDING PROTEIN PSTS"/>
    <property type="match status" value="1"/>
</dbReference>
<dbReference type="InterPro" id="IPR024370">
    <property type="entry name" value="PBP_domain"/>
</dbReference>
<dbReference type="EMBL" id="FXUB01000001">
    <property type="protein sequence ID" value="SMP09179.1"/>
    <property type="molecule type" value="Genomic_DNA"/>
</dbReference>
<evidence type="ECO:0000256" key="2">
    <source>
        <dbReference type="ARBA" id="ARBA00008725"/>
    </source>
</evidence>
<keyword evidence="10" id="KW-1185">Reference proteome</keyword>
<name>A0ABY1NGG6_9BACT</name>
<protein>
    <recommendedName>
        <fullName evidence="6">Phosphate-binding protein</fullName>
    </recommendedName>
</protein>
<dbReference type="SUPFAM" id="SSF53850">
    <property type="entry name" value="Periplasmic binding protein-like II"/>
    <property type="match status" value="1"/>
</dbReference>
<evidence type="ECO:0000259" key="8">
    <source>
        <dbReference type="Pfam" id="PF12849"/>
    </source>
</evidence>
<keyword evidence="7" id="KW-0732">Signal</keyword>
<dbReference type="CDD" id="cd13565">
    <property type="entry name" value="PBP2_PstS"/>
    <property type="match status" value="1"/>
</dbReference>
<dbReference type="PANTHER" id="PTHR42996">
    <property type="entry name" value="PHOSPHATE-BINDING PROTEIN PSTS"/>
    <property type="match status" value="1"/>
</dbReference>